<proteinExistence type="predicted"/>
<evidence type="ECO:0000313" key="1">
    <source>
        <dbReference type="EMBL" id="VEL11357.1"/>
    </source>
</evidence>
<accession>A0A448WGQ7</accession>
<comment type="caution">
    <text evidence="1">The sequence shown here is derived from an EMBL/GenBank/DDBJ whole genome shotgun (WGS) entry which is preliminary data.</text>
</comment>
<dbReference type="InterPro" id="IPR013783">
    <property type="entry name" value="Ig-like_fold"/>
</dbReference>
<dbReference type="EMBL" id="CAAALY010011585">
    <property type="protein sequence ID" value="VEL11357.1"/>
    <property type="molecule type" value="Genomic_DNA"/>
</dbReference>
<dbReference type="SUPFAM" id="SSF49265">
    <property type="entry name" value="Fibronectin type III"/>
    <property type="match status" value="1"/>
</dbReference>
<sequence>MAWNSQWPDRHYRVFLRAPDSVGEHSHLFHLPPPLDLTDIAPSSYSTNLSEHGRRFHAEIPVPYVLVDRHVEVGVVAGNSYGESLPNVGLANSLLGIQLVFTGSRRWQQQLLSTHLYEGSERFSELFHKVKPYHRQELSSPRDSTQRLQADSTGPVISDRNIALNWLSPVPELVRMVCGNHHPLRQLSSVVCRWNHLEGGPGLLGFQFSATSYGSAEHYFRHPSSLLPNPQVIWHFLPLDTSQVIMPVLPVALESEFGLDLPVKSATRSLRLAPFHIYRFCLRPIWIVSSPRENKEDNDTTIEEENEVQNANADVKLAKTGFDQSAICFPTFFRRKINRKMLIDCTQDTLYQPDLIKLYCTPELPPDNPVDIRLIWKARNAVMLTWRPPTRLNGRLLGYRVAVFQAWGNTNGSFAYLSSGLAKHNIRTTILSDSRERFNPTDASWSGLLRLGDLYSQALSQSSDQNALVWSSSDFNITLLDFVDVPSEYFSSLEKGNNSSCCPSKTRLLISWLPLASSFRRTHLILTILARTSAGWSAGLHLNDNDEKYNNFAHPYRPDCHSLITLTLDVASQSEAGNGFVFEGCNESGLRSEVLPPRGICYTSL</sequence>
<evidence type="ECO:0008006" key="3">
    <source>
        <dbReference type="Google" id="ProtNLM"/>
    </source>
</evidence>
<dbReference type="Proteomes" id="UP000784294">
    <property type="component" value="Unassembled WGS sequence"/>
</dbReference>
<dbReference type="InterPro" id="IPR003961">
    <property type="entry name" value="FN3_dom"/>
</dbReference>
<gene>
    <name evidence="1" type="ORF">PXEA_LOCUS4797</name>
</gene>
<dbReference type="InterPro" id="IPR036116">
    <property type="entry name" value="FN3_sf"/>
</dbReference>
<dbReference type="AlphaFoldDB" id="A0A448WGQ7"/>
<keyword evidence="2" id="KW-1185">Reference proteome</keyword>
<organism evidence="1 2">
    <name type="scientific">Protopolystoma xenopodis</name>
    <dbReference type="NCBI Taxonomy" id="117903"/>
    <lineage>
        <taxon>Eukaryota</taxon>
        <taxon>Metazoa</taxon>
        <taxon>Spiralia</taxon>
        <taxon>Lophotrochozoa</taxon>
        <taxon>Platyhelminthes</taxon>
        <taxon>Monogenea</taxon>
        <taxon>Polyopisthocotylea</taxon>
        <taxon>Polystomatidea</taxon>
        <taxon>Polystomatidae</taxon>
        <taxon>Protopolystoma</taxon>
    </lineage>
</organism>
<dbReference type="CDD" id="cd00063">
    <property type="entry name" value="FN3"/>
    <property type="match status" value="1"/>
</dbReference>
<evidence type="ECO:0000313" key="2">
    <source>
        <dbReference type="Proteomes" id="UP000784294"/>
    </source>
</evidence>
<protein>
    <recommendedName>
        <fullName evidence="3">Fibronectin type-III domain-containing protein</fullName>
    </recommendedName>
</protein>
<reference evidence="1" key="1">
    <citation type="submission" date="2018-11" db="EMBL/GenBank/DDBJ databases">
        <authorList>
            <consortium name="Pathogen Informatics"/>
        </authorList>
    </citation>
    <scope>NUCLEOTIDE SEQUENCE</scope>
</reference>
<name>A0A448WGQ7_9PLAT</name>
<dbReference type="Gene3D" id="2.60.40.10">
    <property type="entry name" value="Immunoglobulins"/>
    <property type="match status" value="1"/>
</dbReference>